<accession>A0A502G5D3</accession>
<evidence type="ECO:0000256" key="3">
    <source>
        <dbReference type="ARBA" id="ARBA00023015"/>
    </source>
</evidence>
<gene>
    <name evidence="8" type="primary">repA</name>
    <name evidence="8" type="ORF">EAH77_22275</name>
</gene>
<keyword evidence="1" id="KW-0678">Repressor</keyword>
<evidence type="ECO:0000256" key="2">
    <source>
        <dbReference type="ARBA" id="ARBA00022689"/>
    </source>
</evidence>
<evidence type="ECO:0000256" key="7">
    <source>
        <dbReference type="SAM" id="MobiDB-lite"/>
    </source>
</evidence>
<evidence type="ECO:0000313" key="8">
    <source>
        <dbReference type="EMBL" id="TPG56802.1"/>
    </source>
</evidence>
<keyword evidence="2" id="KW-0615">Plasmid copy control</keyword>
<keyword evidence="9" id="KW-1185">Reference proteome</keyword>
<feature type="compositionally biased region" description="Polar residues" evidence="7">
    <location>
        <begin position="24"/>
        <end position="33"/>
    </location>
</feature>
<evidence type="ECO:0000256" key="5">
    <source>
        <dbReference type="ARBA" id="ARBA00023163"/>
    </source>
</evidence>
<keyword evidence="4" id="KW-0238">DNA-binding</keyword>
<dbReference type="AlphaFoldDB" id="A0A502G5D3"/>
<dbReference type="NCBIfam" id="NF010256">
    <property type="entry name" value="PRK13702.1"/>
    <property type="match status" value="1"/>
</dbReference>
<evidence type="ECO:0000256" key="1">
    <source>
        <dbReference type="ARBA" id="ARBA00022491"/>
    </source>
</evidence>
<feature type="region of interest" description="Disordered" evidence="7">
    <location>
        <begin position="1"/>
        <end position="35"/>
    </location>
</feature>
<evidence type="ECO:0000256" key="6">
    <source>
        <dbReference type="ARBA" id="ARBA00031853"/>
    </source>
</evidence>
<reference evidence="8 9" key="1">
    <citation type="journal article" date="2019" name="Environ. Microbiol.">
        <title>Species interactions and distinct microbial communities in high Arctic permafrost affected cryosols are associated with the CH4 and CO2 gas fluxes.</title>
        <authorList>
            <person name="Altshuler I."/>
            <person name="Hamel J."/>
            <person name="Turney S."/>
            <person name="Magnuson E."/>
            <person name="Levesque R."/>
            <person name="Greer C."/>
            <person name="Whyte L.G."/>
        </authorList>
    </citation>
    <scope>NUCLEOTIDE SEQUENCE [LARGE SCALE GENOMIC DNA]</scope>
    <source>
        <strain evidence="8 9">E4</strain>
    </source>
</reference>
<evidence type="ECO:0000256" key="4">
    <source>
        <dbReference type="ARBA" id="ARBA00023125"/>
    </source>
</evidence>
<proteinExistence type="predicted"/>
<protein>
    <recommendedName>
        <fullName evidence="6">Protein CopB</fullName>
    </recommendedName>
</protein>
<dbReference type="GO" id="GO:0003677">
    <property type="term" value="F:DNA binding"/>
    <property type="evidence" value="ECO:0007669"/>
    <property type="project" value="UniProtKB-KW"/>
</dbReference>
<dbReference type="InterPro" id="IPR019661">
    <property type="entry name" value="RepA2"/>
</dbReference>
<dbReference type="Pfam" id="PF10723">
    <property type="entry name" value="RepB-RCR_reg"/>
    <property type="match status" value="1"/>
</dbReference>
<dbReference type="EMBL" id="RCZD01000016">
    <property type="protein sequence ID" value="TPG56802.1"/>
    <property type="molecule type" value="Genomic_DNA"/>
</dbReference>
<dbReference type="Proteomes" id="UP000317663">
    <property type="component" value="Unassembled WGS sequence"/>
</dbReference>
<dbReference type="RefSeq" id="WP_140475161.1">
    <property type="nucleotide sequence ID" value="NZ_RCZD01000016.1"/>
</dbReference>
<keyword evidence="5" id="KW-0804">Transcription</keyword>
<name>A0A502G5D3_9GAMM</name>
<evidence type="ECO:0000313" key="9">
    <source>
        <dbReference type="Proteomes" id="UP000317663"/>
    </source>
</evidence>
<comment type="caution">
    <text evidence="8">The sequence shown here is derived from an EMBL/GenBank/DDBJ whole genome shotgun (WGS) entry which is preliminary data.</text>
</comment>
<organism evidence="8 9">
    <name type="scientific">Ewingella americana</name>
    <dbReference type="NCBI Taxonomy" id="41202"/>
    <lineage>
        <taxon>Bacteria</taxon>
        <taxon>Pseudomonadati</taxon>
        <taxon>Pseudomonadota</taxon>
        <taxon>Gammaproteobacteria</taxon>
        <taxon>Enterobacterales</taxon>
        <taxon>Yersiniaceae</taxon>
        <taxon>Ewingella</taxon>
    </lineage>
</organism>
<dbReference type="GO" id="GO:0006276">
    <property type="term" value="P:plasmid maintenance"/>
    <property type="evidence" value="ECO:0007669"/>
    <property type="project" value="UniProtKB-KW"/>
</dbReference>
<feature type="compositionally biased region" description="Polar residues" evidence="7">
    <location>
        <begin position="1"/>
        <end position="12"/>
    </location>
</feature>
<keyword evidence="3" id="KW-0805">Transcription regulation</keyword>
<sequence>MSQSTDVAPSSSKPKRAYRKGQPLSGTERQLASISRKRLNQKEIKVFVDPEIKSMLMGMCKEEGVTQAEVLQRLIKNEAERTR</sequence>
<dbReference type="OrthoDB" id="6506470at2"/>